<dbReference type="NCBIfam" id="TIGR02532">
    <property type="entry name" value="IV_pilin_GFxxxE"/>
    <property type="match status" value="1"/>
</dbReference>
<protein>
    <submittedName>
        <fullName evidence="5">Type IV pilus assembly protein PilA</fullName>
    </submittedName>
</protein>
<proteinExistence type="inferred from homology"/>
<evidence type="ECO:0000256" key="3">
    <source>
        <dbReference type="RuleBase" id="RU000389"/>
    </source>
</evidence>
<dbReference type="InterPro" id="IPR001082">
    <property type="entry name" value="Pilin"/>
</dbReference>
<keyword evidence="2" id="KW-0488">Methylation</keyword>
<dbReference type="STRING" id="1123491.SAMN02745782_01634"/>
<organism evidence="5 6">
    <name type="scientific">Vibrio cincinnatiensis DSM 19608</name>
    <dbReference type="NCBI Taxonomy" id="1123491"/>
    <lineage>
        <taxon>Bacteria</taxon>
        <taxon>Pseudomonadati</taxon>
        <taxon>Pseudomonadota</taxon>
        <taxon>Gammaproteobacteria</taxon>
        <taxon>Vibrionales</taxon>
        <taxon>Vibrionaceae</taxon>
        <taxon>Vibrio</taxon>
    </lineage>
</organism>
<dbReference type="AlphaFoldDB" id="A0A1T4PBE3"/>
<sequence>MKKNPNHKQQGFTLIELMIVVAIIGVLSAIAVPAYKDYVTKSELASGFATIKSVITPAELYIQETGPLSGGVNILGIAEKANPLGELSFGTDNSIIFEHKDGAAKGAKFTYTREETNGWTCALSGLTDDKNAPKGCPATKS</sequence>
<evidence type="ECO:0000256" key="2">
    <source>
        <dbReference type="ARBA" id="ARBA00022481"/>
    </source>
</evidence>
<dbReference type="Proteomes" id="UP000190834">
    <property type="component" value="Unassembled WGS sequence"/>
</dbReference>
<dbReference type="GO" id="GO:0044096">
    <property type="term" value="C:type IV pilus"/>
    <property type="evidence" value="ECO:0007669"/>
    <property type="project" value="TreeGrafter"/>
</dbReference>
<feature type="transmembrane region" description="Helical" evidence="4">
    <location>
        <begin position="12"/>
        <end position="35"/>
    </location>
</feature>
<keyword evidence="4" id="KW-0472">Membrane</keyword>
<dbReference type="GO" id="GO:0043107">
    <property type="term" value="P:type IV pilus-dependent motility"/>
    <property type="evidence" value="ECO:0007669"/>
    <property type="project" value="TreeGrafter"/>
</dbReference>
<keyword evidence="4" id="KW-1133">Transmembrane helix</keyword>
<dbReference type="RefSeq" id="WP_078926033.1">
    <property type="nucleotide sequence ID" value="NZ_FUXB01000007.1"/>
</dbReference>
<comment type="similarity">
    <text evidence="1 3">Belongs to the N-Me-Phe pilin family.</text>
</comment>
<dbReference type="Pfam" id="PF00114">
    <property type="entry name" value="Pilin"/>
    <property type="match status" value="1"/>
</dbReference>
<keyword evidence="3" id="KW-0281">Fimbrium</keyword>
<dbReference type="OrthoDB" id="5918848at2"/>
<dbReference type="InterPro" id="IPR045584">
    <property type="entry name" value="Pilin-like"/>
</dbReference>
<dbReference type="GO" id="GO:0007155">
    <property type="term" value="P:cell adhesion"/>
    <property type="evidence" value="ECO:0007669"/>
    <property type="project" value="InterPro"/>
</dbReference>
<dbReference type="PANTHER" id="PTHR30093:SF34">
    <property type="entry name" value="PREPILIN PEPTIDASE-DEPENDENT PROTEIN D"/>
    <property type="match status" value="1"/>
</dbReference>
<dbReference type="PROSITE" id="PS00409">
    <property type="entry name" value="PROKAR_NTER_METHYL"/>
    <property type="match status" value="1"/>
</dbReference>
<reference evidence="6" key="1">
    <citation type="submission" date="2017-02" db="EMBL/GenBank/DDBJ databases">
        <authorList>
            <person name="Varghese N."/>
            <person name="Submissions S."/>
        </authorList>
    </citation>
    <scope>NUCLEOTIDE SEQUENCE [LARGE SCALE GENOMIC DNA]</scope>
    <source>
        <strain evidence="6">DSM 19608</strain>
    </source>
</reference>
<keyword evidence="4" id="KW-0812">Transmembrane</keyword>
<keyword evidence="6" id="KW-1185">Reference proteome</keyword>
<dbReference type="Gene3D" id="3.30.700.10">
    <property type="entry name" value="Glycoprotein, Type 4 Pilin"/>
    <property type="match status" value="1"/>
</dbReference>
<name>A0A1T4PBE3_VIBCI</name>
<dbReference type="EMBL" id="FUXB01000007">
    <property type="protein sequence ID" value="SJZ88677.1"/>
    <property type="molecule type" value="Genomic_DNA"/>
</dbReference>
<evidence type="ECO:0000256" key="4">
    <source>
        <dbReference type="SAM" id="Phobius"/>
    </source>
</evidence>
<evidence type="ECO:0000313" key="5">
    <source>
        <dbReference type="EMBL" id="SJZ88677.1"/>
    </source>
</evidence>
<evidence type="ECO:0000313" key="6">
    <source>
        <dbReference type="Proteomes" id="UP000190834"/>
    </source>
</evidence>
<evidence type="ECO:0000256" key="1">
    <source>
        <dbReference type="ARBA" id="ARBA00005233"/>
    </source>
</evidence>
<dbReference type="SUPFAM" id="SSF54523">
    <property type="entry name" value="Pili subunits"/>
    <property type="match status" value="1"/>
</dbReference>
<dbReference type="Pfam" id="PF07963">
    <property type="entry name" value="N_methyl"/>
    <property type="match status" value="1"/>
</dbReference>
<dbReference type="GeneID" id="70582762"/>
<dbReference type="PANTHER" id="PTHR30093">
    <property type="entry name" value="GENERAL SECRETION PATHWAY PROTEIN G"/>
    <property type="match status" value="1"/>
</dbReference>
<dbReference type="InterPro" id="IPR012902">
    <property type="entry name" value="N_methyl_site"/>
</dbReference>
<gene>
    <name evidence="5" type="ORF">SAMN02745782_01634</name>
</gene>
<accession>A0A1T4PBE3</accession>